<proteinExistence type="predicted"/>
<evidence type="ECO:0000256" key="3">
    <source>
        <dbReference type="ARBA" id="ARBA00022839"/>
    </source>
</evidence>
<reference evidence="5 6" key="1">
    <citation type="submission" date="2021-04" db="EMBL/GenBank/DDBJ databases">
        <authorList>
            <person name="Pira H."/>
            <person name="Risdian C."/>
            <person name="Wink J."/>
        </authorList>
    </citation>
    <scope>NUCLEOTIDE SEQUENCE [LARGE SCALE GENOMIC DNA]</scope>
    <source>
        <strain evidence="5 6">WH131</strain>
    </source>
</reference>
<keyword evidence="1" id="KW-0540">Nuclease</keyword>
<dbReference type="EMBL" id="JAGSPB010000001">
    <property type="protein sequence ID" value="MBV7264826.1"/>
    <property type="molecule type" value="Genomic_DNA"/>
</dbReference>
<name>A0ABS6SIL7_9SPHN</name>
<dbReference type="Pfam" id="PF00929">
    <property type="entry name" value="RNase_T"/>
    <property type="match status" value="1"/>
</dbReference>
<dbReference type="RefSeq" id="WP_218315359.1">
    <property type="nucleotide sequence ID" value="NZ_JAGSPB010000001.1"/>
</dbReference>
<dbReference type="InterPro" id="IPR013520">
    <property type="entry name" value="Ribonucl_H"/>
</dbReference>
<dbReference type="SMART" id="SM00479">
    <property type="entry name" value="EXOIII"/>
    <property type="match status" value="1"/>
</dbReference>
<evidence type="ECO:0000259" key="4">
    <source>
        <dbReference type="SMART" id="SM00479"/>
    </source>
</evidence>
<comment type="caution">
    <text evidence="5">The sequence shown here is derived from an EMBL/GenBank/DDBJ whole genome shotgun (WGS) entry which is preliminary data.</text>
</comment>
<accession>A0ABS6SIL7</accession>
<keyword evidence="3" id="KW-0269">Exonuclease</keyword>
<evidence type="ECO:0000313" key="6">
    <source>
        <dbReference type="Proteomes" id="UP000699975"/>
    </source>
</evidence>
<gene>
    <name evidence="5" type="ORF">KCG45_01385</name>
</gene>
<feature type="domain" description="Exonuclease" evidence="4">
    <location>
        <begin position="31"/>
        <end position="201"/>
    </location>
</feature>
<dbReference type="Proteomes" id="UP000699975">
    <property type="component" value="Unassembled WGS sequence"/>
</dbReference>
<sequence>MRSLAAAGHRVLQDYAAADWPDRSCAASTAPYLALDFELDGLGIEAHLLQVGWVPFQGSSICLAEAHSVDIRSKADLDTAAVTIHGIGEQRAARGQKLREVAPRLAKELSGRILIAHAADIEVSAIERMAASVWGVQLPVRSICTLALERKLRPNLVGTEAYRLGPSRARYGLPEYEAHDALTDAIAAAELFQAQLSRVPAGVTLGELEQT</sequence>
<evidence type="ECO:0000313" key="5">
    <source>
        <dbReference type="EMBL" id="MBV7264826.1"/>
    </source>
</evidence>
<dbReference type="PANTHER" id="PTHR30231:SF4">
    <property type="entry name" value="PROTEIN NEN2"/>
    <property type="match status" value="1"/>
</dbReference>
<protein>
    <recommendedName>
        <fullName evidence="4">Exonuclease domain-containing protein</fullName>
    </recommendedName>
</protein>
<organism evidence="5 6">
    <name type="scientific">Erythrobacter ani</name>
    <dbReference type="NCBI Taxonomy" id="2827235"/>
    <lineage>
        <taxon>Bacteria</taxon>
        <taxon>Pseudomonadati</taxon>
        <taxon>Pseudomonadota</taxon>
        <taxon>Alphaproteobacteria</taxon>
        <taxon>Sphingomonadales</taxon>
        <taxon>Erythrobacteraceae</taxon>
        <taxon>Erythrobacter/Porphyrobacter group</taxon>
        <taxon>Erythrobacter</taxon>
    </lineage>
</organism>
<evidence type="ECO:0000256" key="1">
    <source>
        <dbReference type="ARBA" id="ARBA00022722"/>
    </source>
</evidence>
<dbReference type="PANTHER" id="PTHR30231">
    <property type="entry name" value="DNA POLYMERASE III SUBUNIT EPSILON"/>
    <property type="match status" value="1"/>
</dbReference>
<dbReference type="CDD" id="cd06127">
    <property type="entry name" value="DEDDh"/>
    <property type="match status" value="1"/>
</dbReference>
<keyword evidence="2" id="KW-0378">Hydrolase</keyword>
<evidence type="ECO:0000256" key="2">
    <source>
        <dbReference type="ARBA" id="ARBA00022801"/>
    </source>
</evidence>
<keyword evidence="6" id="KW-1185">Reference proteome</keyword>